<reference evidence="1 2" key="1">
    <citation type="submission" date="2021-06" db="EMBL/GenBank/DDBJ databases">
        <authorList>
            <person name="Kallberg Y."/>
            <person name="Tangrot J."/>
            <person name="Rosling A."/>
        </authorList>
    </citation>
    <scope>NUCLEOTIDE SEQUENCE [LARGE SCALE GENOMIC DNA]</scope>
    <source>
        <strain evidence="1 2">120-4 pot B 10/14</strain>
    </source>
</reference>
<accession>A0ABN7WVA1</accession>
<feature type="non-terminal residue" evidence="1">
    <location>
        <position position="146"/>
    </location>
</feature>
<dbReference type="Proteomes" id="UP000789901">
    <property type="component" value="Unassembled WGS sequence"/>
</dbReference>
<evidence type="ECO:0000313" key="1">
    <source>
        <dbReference type="EMBL" id="CAG8841720.1"/>
    </source>
</evidence>
<dbReference type="InterPro" id="IPR027417">
    <property type="entry name" value="P-loop_NTPase"/>
</dbReference>
<organism evidence="1 2">
    <name type="scientific">Gigaspora margarita</name>
    <dbReference type="NCBI Taxonomy" id="4874"/>
    <lineage>
        <taxon>Eukaryota</taxon>
        <taxon>Fungi</taxon>
        <taxon>Fungi incertae sedis</taxon>
        <taxon>Mucoromycota</taxon>
        <taxon>Glomeromycotina</taxon>
        <taxon>Glomeromycetes</taxon>
        <taxon>Diversisporales</taxon>
        <taxon>Gigasporaceae</taxon>
        <taxon>Gigaspora</taxon>
    </lineage>
</organism>
<gene>
    <name evidence="1" type="ORF">GMARGA_LOCUS35590</name>
</gene>
<proteinExistence type="predicted"/>
<protein>
    <submittedName>
        <fullName evidence="1">20604_t:CDS:1</fullName>
    </submittedName>
</protein>
<evidence type="ECO:0000313" key="2">
    <source>
        <dbReference type="Proteomes" id="UP000789901"/>
    </source>
</evidence>
<sequence length="146" mass="17189">FTEEGMEAFEILIALFGSNVTNYTTIVRSKFDDFDDTKKCKTDIKALVRENRKLKYLVNSCKKMIHIDAPSINNSKTREYAEYARNSCRNKLLEFLNSCQGSYKVKHWDDICVRIIDFMNAREKLRKKWPNILIEIRPGLKKITDK</sequence>
<keyword evidence="2" id="KW-1185">Reference proteome</keyword>
<feature type="non-terminal residue" evidence="1">
    <location>
        <position position="1"/>
    </location>
</feature>
<name>A0ABN7WVA1_GIGMA</name>
<comment type="caution">
    <text evidence="1">The sequence shown here is derived from an EMBL/GenBank/DDBJ whole genome shotgun (WGS) entry which is preliminary data.</text>
</comment>
<dbReference type="Gene3D" id="3.40.50.300">
    <property type="entry name" value="P-loop containing nucleotide triphosphate hydrolases"/>
    <property type="match status" value="1"/>
</dbReference>
<dbReference type="EMBL" id="CAJVQB010066667">
    <property type="protein sequence ID" value="CAG8841720.1"/>
    <property type="molecule type" value="Genomic_DNA"/>
</dbReference>